<reference evidence="3 4" key="1">
    <citation type="journal article" date="2011" name="Int. J. Syst. Evol. Microbiol.">
        <title>Hymenobacter yonginensis sp. nov., isolated from a mesotrophic artificial lake.</title>
        <authorList>
            <person name="Joung Y."/>
            <person name="Cho S.H."/>
            <person name="Kim H."/>
            <person name="Kim S.B."/>
            <person name="Joh K."/>
        </authorList>
    </citation>
    <scope>NUCLEOTIDE SEQUENCE [LARGE SCALE GENOMIC DNA]</scope>
    <source>
        <strain evidence="3 4">KCTC 22745</strain>
    </source>
</reference>
<feature type="chain" id="PRO_5045976168" evidence="2">
    <location>
        <begin position="28"/>
        <end position="387"/>
    </location>
</feature>
<feature type="compositionally biased region" description="Low complexity" evidence="1">
    <location>
        <begin position="210"/>
        <end position="222"/>
    </location>
</feature>
<evidence type="ECO:0000256" key="2">
    <source>
        <dbReference type="SAM" id="SignalP"/>
    </source>
</evidence>
<dbReference type="PANTHER" id="PTHR10188">
    <property type="entry name" value="L-ASPARAGINASE"/>
    <property type="match status" value="1"/>
</dbReference>
<dbReference type="RefSeq" id="WP_270125649.1">
    <property type="nucleotide sequence ID" value="NZ_CP115396.1"/>
</dbReference>
<dbReference type="Pfam" id="PF01112">
    <property type="entry name" value="Asparaginase_2"/>
    <property type="match status" value="1"/>
</dbReference>
<dbReference type="PANTHER" id="PTHR10188:SF6">
    <property type="entry name" value="N(4)-(BETA-N-ACETYLGLUCOSAMINYL)-L-ASPARAGINASE"/>
    <property type="match status" value="1"/>
</dbReference>
<name>A0ABY7PKE2_9BACT</name>
<dbReference type="Proteomes" id="UP001211872">
    <property type="component" value="Chromosome"/>
</dbReference>
<keyword evidence="2" id="KW-0732">Signal</keyword>
<sequence>MSLRTHLLALLALLLAAPLTLPLAARAQSAAPAATLAPDPSRITLVIHGGAGTITRANMTPEKEQAYNAALDQALQAGYAVLKRGGTSMDAVEASVRVMEDSPLFNAGKGAVFTHEGRNEMDAAIMNGQNLAAGAVAGVTVVRNPIAAARAVMEKSEHVMMTGPGAEQFAREKGLTIVEPAYFFTQARYDQLQKALAEDRAAGTPDQLNAPTKAAPAAAPAKMKMKTKAGKPTSAVMDPAQDARLIFTEGKKYGTVGAVALDQYGNLAAATSTGGMTNKRYGRVGDAPIIGCGTYADNQSCAVSCTGWGEYFIRATVARDVAARVEFQQQPVAQAAQATIDKVAKLGGDGGLIALDRQGNLAMPFNSEGMYRGFIKADGKSQIQIYK</sequence>
<evidence type="ECO:0000256" key="1">
    <source>
        <dbReference type="SAM" id="MobiDB-lite"/>
    </source>
</evidence>
<dbReference type="Gene3D" id="3.60.20.30">
    <property type="entry name" value="(Glycosyl)asparaginase"/>
    <property type="match status" value="1"/>
</dbReference>
<accession>A0ABY7PKE2</accession>
<feature type="signal peptide" evidence="2">
    <location>
        <begin position="1"/>
        <end position="27"/>
    </location>
</feature>
<feature type="region of interest" description="Disordered" evidence="1">
    <location>
        <begin position="200"/>
        <end position="223"/>
    </location>
</feature>
<evidence type="ECO:0000313" key="3">
    <source>
        <dbReference type="EMBL" id="WBO83276.1"/>
    </source>
</evidence>
<protein>
    <submittedName>
        <fullName evidence="3">Isoaspartyl peptidase/L-asparaginase</fullName>
    </submittedName>
</protein>
<evidence type="ECO:0000313" key="4">
    <source>
        <dbReference type="Proteomes" id="UP001211872"/>
    </source>
</evidence>
<keyword evidence="4" id="KW-1185">Reference proteome</keyword>
<dbReference type="CDD" id="cd04701">
    <property type="entry name" value="Asparaginase_2"/>
    <property type="match status" value="1"/>
</dbReference>
<dbReference type="EMBL" id="CP115396">
    <property type="protein sequence ID" value="WBO83276.1"/>
    <property type="molecule type" value="Genomic_DNA"/>
</dbReference>
<gene>
    <name evidence="3" type="ORF">O9Z63_12890</name>
</gene>
<organism evidence="3 4">
    <name type="scientific">Hymenobacter yonginensis</name>
    <dbReference type="NCBI Taxonomy" id="748197"/>
    <lineage>
        <taxon>Bacteria</taxon>
        <taxon>Pseudomonadati</taxon>
        <taxon>Bacteroidota</taxon>
        <taxon>Cytophagia</taxon>
        <taxon>Cytophagales</taxon>
        <taxon>Hymenobacteraceae</taxon>
        <taxon>Hymenobacter</taxon>
    </lineage>
</organism>
<dbReference type="InterPro" id="IPR029055">
    <property type="entry name" value="Ntn_hydrolases_N"/>
</dbReference>
<dbReference type="InterPro" id="IPR000246">
    <property type="entry name" value="Peptidase_T2"/>
</dbReference>
<proteinExistence type="predicted"/>
<dbReference type="SUPFAM" id="SSF56235">
    <property type="entry name" value="N-terminal nucleophile aminohydrolases (Ntn hydrolases)"/>
    <property type="match status" value="1"/>
</dbReference>